<keyword evidence="3" id="KW-1185">Reference proteome</keyword>
<sequence length="123" mass="14882">MKKLSVFIKTEQGFLFIYVIWIISFLFVSLSLLTIYYHHDQQITHFHLKQLQSETLFQMSRIDVEEDIDELIDTKSPKYYSYPDGGVEIRINKIEEHIVTLTFIIFLDQEPFYSYEHFYKVNE</sequence>
<evidence type="ECO:0000313" key="3">
    <source>
        <dbReference type="Proteomes" id="UP000000822"/>
    </source>
</evidence>
<accession>Q8EQ15</accession>
<feature type="transmembrane region" description="Helical" evidence="1">
    <location>
        <begin position="12"/>
        <end position="37"/>
    </location>
</feature>
<keyword evidence="1" id="KW-0472">Membrane</keyword>
<dbReference type="RefSeq" id="WP_011066311.1">
    <property type="nucleotide sequence ID" value="NC_004193.1"/>
</dbReference>
<gene>
    <name evidence="2" type="ordered locus">OB1914</name>
</gene>
<dbReference type="STRING" id="221109.gene:10734154"/>
<dbReference type="AlphaFoldDB" id="Q8EQ15"/>
<dbReference type="KEGG" id="oih:OB1914"/>
<organism evidence="2 3">
    <name type="scientific">Oceanobacillus iheyensis (strain DSM 14371 / CIP 107618 / JCM 11309 / KCTC 3954 / HTE831)</name>
    <dbReference type="NCBI Taxonomy" id="221109"/>
    <lineage>
        <taxon>Bacteria</taxon>
        <taxon>Bacillati</taxon>
        <taxon>Bacillota</taxon>
        <taxon>Bacilli</taxon>
        <taxon>Bacillales</taxon>
        <taxon>Bacillaceae</taxon>
        <taxon>Oceanobacillus</taxon>
    </lineage>
</organism>
<dbReference type="eggNOG" id="ENOG50308RS">
    <property type="taxonomic scope" value="Bacteria"/>
</dbReference>
<reference evidence="2 3" key="1">
    <citation type="journal article" date="2001" name="FEMS Microbiol. Lett.">
        <title>Oceanobacillus iheyensis gen. nov., sp. nov., a deep-sea extremely halotolerant and alkaliphilic species isolated from a depth of 1050 m on the Iheya Ridge.</title>
        <authorList>
            <person name="Lu J."/>
            <person name="Nogi Y."/>
            <person name="Takami H."/>
        </authorList>
    </citation>
    <scope>NUCLEOTIDE SEQUENCE [LARGE SCALE GENOMIC DNA]</scope>
    <source>
        <strain evidence="3">DSM 14371 / CIP 107618 / JCM 11309 / KCTC 3954 / HTE831</strain>
    </source>
</reference>
<dbReference type="OrthoDB" id="2973795at2"/>
<dbReference type="Proteomes" id="UP000000822">
    <property type="component" value="Chromosome"/>
</dbReference>
<keyword evidence="1" id="KW-0812">Transmembrane</keyword>
<dbReference type="HOGENOM" id="CLU_2012933_0_0_9"/>
<reference evidence="2 3" key="2">
    <citation type="journal article" date="2002" name="Nucleic Acids Res.">
        <title>Genome sequence of Oceanobacillus iheyensis isolated from the Iheya Ridge and its unexpected adaptive capabilities to extreme environments.</title>
        <authorList>
            <person name="Takami H."/>
            <person name="Takaki Y."/>
            <person name="Uchiyama I."/>
        </authorList>
    </citation>
    <scope>NUCLEOTIDE SEQUENCE [LARGE SCALE GENOMIC DNA]</scope>
    <source>
        <strain evidence="3">DSM 14371 / CIP 107618 / JCM 11309 / KCTC 3954 / HTE831</strain>
    </source>
</reference>
<dbReference type="EMBL" id="BA000028">
    <property type="protein sequence ID" value="BAC13870.1"/>
    <property type="molecule type" value="Genomic_DNA"/>
</dbReference>
<proteinExistence type="predicted"/>
<evidence type="ECO:0000256" key="1">
    <source>
        <dbReference type="SAM" id="Phobius"/>
    </source>
</evidence>
<evidence type="ECO:0000313" key="2">
    <source>
        <dbReference type="EMBL" id="BAC13870.1"/>
    </source>
</evidence>
<protein>
    <recommendedName>
        <fullName evidence="4">Competence protein ComG</fullName>
    </recommendedName>
</protein>
<evidence type="ECO:0008006" key="4">
    <source>
        <dbReference type="Google" id="ProtNLM"/>
    </source>
</evidence>
<keyword evidence="1" id="KW-1133">Transmembrane helix</keyword>
<name>Q8EQ15_OCEIH</name>